<protein>
    <submittedName>
        <fullName evidence="3">Uncharacterized protein</fullName>
    </submittedName>
</protein>
<dbReference type="RefSeq" id="WP_187149694.1">
    <property type="nucleotide sequence ID" value="NZ_LWUJ01000010.1"/>
</dbReference>
<sequence length="112" mass="11482">MVGIRSSLFSILSVSVLGGVATGGYFLFKPGTSENVNTSKNTTENSSPNRVQNNLNESQTQDQNLGTRGASNSERNNVSDPAQTQPSSSNPPAAPSQGAGGAGDSSVQLPSR</sequence>
<comment type="caution">
    <text evidence="3">The sequence shown here is derived from an EMBL/GenBank/DDBJ whole genome shotgun (WGS) entry which is preliminary data.</text>
</comment>
<evidence type="ECO:0000256" key="1">
    <source>
        <dbReference type="SAM" id="MobiDB-lite"/>
    </source>
</evidence>
<organism evidence="3 4">
    <name type="scientific">Candidatus Mycoplasma haematobovis</name>
    <dbReference type="NCBI Taxonomy" id="432608"/>
    <lineage>
        <taxon>Bacteria</taxon>
        <taxon>Bacillati</taxon>
        <taxon>Mycoplasmatota</taxon>
        <taxon>Mollicutes</taxon>
        <taxon>Mycoplasmataceae</taxon>
        <taxon>Mycoplasma</taxon>
    </lineage>
</organism>
<keyword evidence="2" id="KW-0472">Membrane</keyword>
<dbReference type="Proteomes" id="UP000077623">
    <property type="component" value="Unassembled WGS sequence"/>
</dbReference>
<feature type="region of interest" description="Disordered" evidence="1">
    <location>
        <begin position="29"/>
        <end position="112"/>
    </location>
</feature>
<proteinExistence type="predicted"/>
<accession>A0A1A9QEM1</accession>
<name>A0A1A9QEM1_9MOLU</name>
<evidence type="ECO:0000313" key="4">
    <source>
        <dbReference type="Proteomes" id="UP000077623"/>
    </source>
</evidence>
<keyword evidence="2" id="KW-1133">Transmembrane helix</keyword>
<evidence type="ECO:0000313" key="3">
    <source>
        <dbReference type="EMBL" id="OAL10461.1"/>
    </source>
</evidence>
<feature type="transmembrane region" description="Helical" evidence="2">
    <location>
        <begin position="7"/>
        <end position="28"/>
    </location>
</feature>
<dbReference type="EMBL" id="LWUJ01000010">
    <property type="protein sequence ID" value="OAL10461.1"/>
    <property type="molecule type" value="Genomic_DNA"/>
</dbReference>
<evidence type="ECO:0000256" key="2">
    <source>
        <dbReference type="SAM" id="Phobius"/>
    </source>
</evidence>
<feature type="compositionally biased region" description="Low complexity" evidence="1">
    <location>
        <begin position="81"/>
        <end position="97"/>
    </location>
</feature>
<dbReference type="AlphaFoldDB" id="A0A1A9QEM1"/>
<reference evidence="4" key="1">
    <citation type="submission" date="2016-04" db="EMBL/GenBank/DDBJ databases">
        <authorList>
            <person name="Quiroz-Castaneda R.E."/>
            <person name="Martinez-Ocampo F."/>
        </authorList>
    </citation>
    <scope>NUCLEOTIDE SEQUENCE [LARGE SCALE GENOMIC DNA]</scope>
    <source>
        <strain evidence="4">INIFAP01</strain>
    </source>
</reference>
<dbReference type="STRING" id="432608.A6V39_00155"/>
<keyword evidence="2" id="KW-0812">Transmembrane</keyword>
<gene>
    <name evidence="3" type="ORF">A6V39_00155</name>
</gene>
<keyword evidence="4" id="KW-1185">Reference proteome</keyword>
<feature type="compositionally biased region" description="Polar residues" evidence="1">
    <location>
        <begin position="32"/>
        <end position="80"/>
    </location>
</feature>